<dbReference type="GO" id="GO:0004499">
    <property type="term" value="F:N,N-dimethylaniline monooxygenase activity"/>
    <property type="evidence" value="ECO:0007669"/>
    <property type="project" value="InterPro"/>
</dbReference>
<protein>
    <recommendedName>
        <fullName evidence="5">Flavin-containing monooxygenase</fullName>
        <ecNumber evidence="5">1.-.-.-</ecNumber>
    </recommendedName>
</protein>
<dbReference type="InterPro" id="IPR036188">
    <property type="entry name" value="FAD/NAD-bd_sf"/>
</dbReference>
<dbReference type="Pfam" id="PF00743">
    <property type="entry name" value="FMO-like"/>
    <property type="match status" value="1"/>
</dbReference>
<dbReference type="AlphaFoldDB" id="A0A5J5W8A6"/>
<dbReference type="PANTHER" id="PTHR23023">
    <property type="entry name" value="DIMETHYLANILINE MONOOXYGENASE"/>
    <property type="match status" value="1"/>
</dbReference>
<dbReference type="FunFam" id="3.50.50.60:FF:000169">
    <property type="entry name" value="Flavin-containing monooxygenase"/>
    <property type="match status" value="1"/>
</dbReference>
<organism evidence="6 7">
    <name type="scientific">Gossypium barbadense</name>
    <name type="common">Sea Island cotton</name>
    <name type="synonym">Hibiscus barbadensis</name>
    <dbReference type="NCBI Taxonomy" id="3634"/>
    <lineage>
        <taxon>Eukaryota</taxon>
        <taxon>Viridiplantae</taxon>
        <taxon>Streptophyta</taxon>
        <taxon>Embryophyta</taxon>
        <taxon>Tracheophyta</taxon>
        <taxon>Spermatophyta</taxon>
        <taxon>Magnoliopsida</taxon>
        <taxon>eudicotyledons</taxon>
        <taxon>Gunneridae</taxon>
        <taxon>Pentapetalae</taxon>
        <taxon>rosids</taxon>
        <taxon>malvids</taxon>
        <taxon>Malvales</taxon>
        <taxon>Malvaceae</taxon>
        <taxon>Malvoideae</taxon>
        <taxon>Gossypium</taxon>
    </lineage>
</organism>
<keyword evidence="7" id="KW-1185">Reference proteome</keyword>
<dbReference type="GO" id="GO:0050660">
    <property type="term" value="F:flavin adenine dinucleotide binding"/>
    <property type="evidence" value="ECO:0007669"/>
    <property type="project" value="InterPro"/>
</dbReference>
<evidence type="ECO:0000256" key="3">
    <source>
        <dbReference type="ARBA" id="ARBA00022827"/>
    </source>
</evidence>
<name>A0A5J5W8A6_GOSBA</name>
<evidence type="ECO:0000313" key="7">
    <source>
        <dbReference type="Proteomes" id="UP000327439"/>
    </source>
</evidence>
<dbReference type="InterPro" id="IPR020946">
    <property type="entry name" value="Flavin_mOase-like"/>
</dbReference>
<gene>
    <name evidence="6" type="ORF">ES319_A04G153100v1</name>
</gene>
<reference evidence="7" key="1">
    <citation type="journal article" date="2020" name="Nat. Genet.">
        <title>Genomic diversifications of five Gossypium allopolyploid species and their impact on cotton improvement.</title>
        <authorList>
            <person name="Chen Z.J."/>
            <person name="Sreedasyam A."/>
            <person name="Ando A."/>
            <person name="Song Q."/>
            <person name="De Santiago L.M."/>
            <person name="Hulse-Kemp A.M."/>
            <person name="Ding M."/>
            <person name="Ye W."/>
            <person name="Kirkbride R.C."/>
            <person name="Jenkins J."/>
            <person name="Plott C."/>
            <person name="Lovell J."/>
            <person name="Lin Y.M."/>
            <person name="Vaughn R."/>
            <person name="Liu B."/>
            <person name="Simpson S."/>
            <person name="Scheffler B.E."/>
            <person name="Wen L."/>
            <person name="Saski C.A."/>
            <person name="Grover C.E."/>
            <person name="Hu G."/>
            <person name="Conover J.L."/>
            <person name="Carlson J.W."/>
            <person name="Shu S."/>
            <person name="Boston L.B."/>
            <person name="Williams M."/>
            <person name="Peterson D.G."/>
            <person name="McGee K."/>
            <person name="Jones D.C."/>
            <person name="Wendel J.F."/>
            <person name="Stelly D.M."/>
            <person name="Grimwood J."/>
            <person name="Schmutz J."/>
        </authorList>
    </citation>
    <scope>NUCLEOTIDE SEQUENCE [LARGE SCALE GENOMIC DNA]</scope>
    <source>
        <strain evidence="7">cv. 3-79</strain>
    </source>
</reference>
<keyword evidence="3 5" id="KW-0274">FAD</keyword>
<dbReference type="InterPro" id="IPR050346">
    <property type="entry name" value="FMO-like"/>
</dbReference>
<evidence type="ECO:0000256" key="4">
    <source>
        <dbReference type="ARBA" id="ARBA00023002"/>
    </source>
</evidence>
<dbReference type="Gene3D" id="3.50.50.60">
    <property type="entry name" value="FAD/NAD(P)-binding domain"/>
    <property type="match status" value="1"/>
</dbReference>
<evidence type="ECO:0000256" key="5">
    <source>
        <dbReference type="RuleBase" id="RU361177"/>
    </source>
</evidence>
<dbReference type="Proteomes" id="UP000327439">
    <property type="component" value="Chromosome A04"/>
</dbReference>
<comment type="cofactor">
    <cofactor evidence="5">
        <name>FAD</name>
        <dbReference type="ChEBI" id="CHEBI:57692"/>
    </cofactor>
</comment>
<keyword evidence="5" id="KW-0503">Monooxygenase</keyword>
<dbReference type="SUPFAM" id="SSF51905">
    <property type="entry name" value="FAD/NAD(P)-binding domain"/>
    <property type="match status" value="1"/>
</dbReference>
<dbReference type="EMBL" id="CM018205">
    <property type="protein sequence ID" value="KAB2088122.1"/>
    <property type="molecule type" value="Genomic_DNA"/>
</dbReference>
<proteinExistence type="inferred from homology"/>
<keyword evidence="4 5" id="KW-0560">Oxidoreductase</keyword>
<dbReference type="OrthoDB" id="66881at2759"/>
<dbReference type="GO" id="GO:0050661">
    <property type="term" value="F:NADP binding"/>
    <property type="evidence" value="ECO:0007669"/>
    <property type="project" value="InterPro"/>
</dbReference>
<keyword evidence="2 5" id="KW-0285">Flavoprotein</keyword>
<sequence length="314" mass="36247">MQIKFLTIFNANKFLFNSNGFAGKENPCTVLYRRAHWNVPDYLPWGFSLAHMYLSRFSELMVHKPGEGLLLSLLATILAPLRYAYSKFVESDIKKKLRLEKHGMVPTHSFLKEISSCLISTVPEKFYDKVENGEIKLKKAPSFSFCNNGILVEGETSPIEADLVILATGFKGEKMLKHIFMSQTFQDYITGSPDAALPLYRECIQPRIPKLAVIGFSESISNIFTSEMRCRWVAELLDGTFKLPSIKDMEKNIKEWDEYLKQYSGGYYRRKCIGALHIWYNDQLCKDMAWKPRRKKGFFAELFEPYGPMDYVSN</sequence>
<accession>A0A5J5W8A6</accession>
<evidence type="ECO:0000256" key="1">
    <source>
        <dbReference type="ARBA" id="ARBA00009183"/>
    </source>
</evidence>
<evidence type="ECO:0000256" key="2">
    <source>
        <dbReference type="ARBA" id="ARBA00022630"/>
    </source>
</evidence>
<evidence type="ECO:0000313" key="6">
    <source>
        <dbReference type="EMBL" id="KAB2088122.1"/>
    </source>
</evidence>
<comment type="similarity">
    <text evidence="1 5">Belongs to the FMO family.</text>
</comment>
<dbReference type="EC" id="1.-.-.-" evidence="5"/>